<name>A0ABX0L9I3_9NEIS</name>
<protein>
    <submittedName>
        <fullName evidence="1">Uncharacterized protein</fullName>
    </submittedName>
</protein>
<keyword evidence="2" id="KW-1185">Reference proteome</keyword>
<accession>A0ABX0L9I3</accession>
<dbReference type="EMBL" id="JAAOMA010000034">
    <property type="protein sequence ID" value="NHR07445.1"/>
    <property type="molecule type" value="Genomic_DNA"/>
</dbReference>
<sequence length="136" mass="14598">MFFTLPSPALQAWIIVRRHACGEVSGIVYAVDKPSQEQAATAVAAGVSPQCGDIIEILGPHALPSADVWVSCRYGRVDSVTTALPGQILVTEEDLDLMEDDDCCREIDGADRFVYAAGLQEVNPGRIQHAFLAAAR</sequence>
<reference evidence="1 2" key="1">
    <citation type="submission" date="2020-03" db="EMBL/GenBank/DDBJ databases">
        <title>Draft genome sequence of environmentally isolated cultures.</title>
        <authorList>
            <person name="Wilson H.S."/>
            <person name="De Leon M.E."/>
        </authorList>
    </citation>
    <scope>NUCLEOTIDE SEQUENCE [LARGE SCALE GENOMIC DNA]</scope>
    <source>
        <strain evidence="1 2">HSC-31F16</strain>
    </source>
</reference>
<evidence type="ECO:0000313" key="1">
    <source>
        <dbReference type="EMBL" id="NHR07445.1"/>
    </source>
</evidence>
<dbReference type="Proteomes" id="UP001515641">
    <property type="component" value="Unassembled WGS sequence"/>
</dbReference>
<comment type="caution">
    <text evidence="1">The sequence shown here is derived from an EMBL/GenBank/DDBJ whole genome shotgun (WGS) entry which is preliminary data.</text>
</comment>
<dbReference type="RefSeq" id="WP_166453253.1">
    <property type="nucleotide sequence ID" value="NZ_JAAOMA010000034.1"/>
</dbReference>
<gene>
    <name evidence="1" type="ORF">HA052_19830</name>
</gene>
<evidence type="ECO:0000313" key="2">
    <source>
        <dbReference type="Proteomes" id="UP001515641"/>
    </source>
</evidence>
<organism evidence="1 2">
    <name type="scientific">Chromobacterium fluminis</name>
    <dbReference type="NCBI Taxonomy" id="3044269"/>
    <lineage>
        <taxon>Bacteria</taxon>
        <taxon>Pseudomonadati</taxon>
        <taxon>Pseudomonadota</taxon>
        <taxon>Betaproteobacteria</taxon>
        <taxon>Neisseriales</taxon>
        <taxon>Chromobacteriaceae</taxon>
        <taxon>Chromobacterium</taxon>
    </lineage>
</organism>
<proteinExistence type="predicted"/>